<proteinExistence type="predicted"/>
<reference evidence="6" key="1">
    <citation type="journal article" date="2019" name="Int. J. Syst. Evol. Microbiol.">
        <title>The Global Catalogue of Microorganisms (GCM) 10K type strain sequencing project: providing services to taxonomists for standard genome sequencing and annotation.</title>
        <authorList>
            <consortium name="The Broad Institute Genomics Platform"/>
            <consortium name="The Broad Institute Genome Sequencing Center for Infectious Disease"/>
            <person name="Wu L."/>
            <person name="Ma J."/>
        </authorList>
    </citation>
    <scope>NUCLEOTIDE SEQUENCE [LARGE SCALE GENOMIC DNA]</scope>
    <source>
        <strain evidence="6">KCTC 52438</strain>
    </source>
</reference>
<evidence type="ECO:0000313" key="6">
    <source>
        <dbReference type="Proteomes" id="UP001595476"/>
    </source>
</evidence>
<keyword evidence="3" id="KW-0378">Hydrolase</keyword>
<keyword evidence="2" id="KW-0645">Protease</keyword>
<organism evidence="5 6">
    <name type="scientific">Litoribrevibacter euphylliae</name>
    <dbReference type="NCBI Taxonomy" id="1834034"/>
    <lineage>
        <taxon>Bacteria</taxon>
        <taxon>Pseudomonadati</taxon>
        <taxon>Pseudomonadota</taxon>
        <taxon>Gammaproteobacteria</taxon>
        <taxon>Oceanospirillales</taxon>
        <taxon>Oceanospirillaceae</taxon>
        <taxon>Litoribrevibacter</taxon>
    </lineage>
</organism>
<name>A0ABV7HCZ7_9GAMM</name>
<comment type="caution">
    <text evidence="5">The sequence shown here is derived from an EMBL/GenBank/DDBJ whole genome shotgun (WGS) entry which is preliminary data.</text>
</comment>
<dbReference type="EMBL" id="JBHRSZ010000002">
    <property type="protein sequence ID" value="MFC3150564.1"/>
    <property type="molecule type" value="Genomic_DNA"/>
</dbReference>
<dbReference type="SMART" id="SM01154">
    <property type="entry name" value="DUF1704"/>
    <property type="match status" value="1"/>
</dbReference>
<keyword evidence="6" id="KW-1185">Reference proteome</keyword>
<dbReference type="PANTHER" id="PTHR31817">
    <property type="match status" value="1"/>
</dbReference>
<accession>A0ABV7HCZ7</accession>
<comment type="cofactor">
    <cofactor evidence="1">
        <name>Zn(2+)</name>
        <dbReference type="ChEBI" id="CHEBI:29105"/>
    </cofactor>
</comment>
<dbReference type="Pfam" id="PF08014">
    <property type="entry name" value="MATCAP"/>
    <property type="match status" value="1"/>
</dbReference>
<sequence length="389" mass="43318">MSSNVDKKGVETAANISAAVKQLDQDLFSAVRGINILDAVAPLNYRQERDAFFASNFSVNPQFAYADHSLDLFQRKRALFNLPVEQLKDDDLISLYSSVIESYVDKLDQYKSIGTPEFLYDALRYYGEPSEKDIGNARFILHLPDDLDPRAEELLNAEEIQRRLEAFAIQEGYQYQIKLDDSMIANALVSGLTVKINTGALASAVETKALAHHELGVHLVTTLNARNQPLQVLSLGSPVNTTTQEGLAILCEYLSGCLTLPRLKILALRVVAVQSMIQEKDFKRTFSLLRNGYGVADELAFTITARVYRGGGFTKDYLYLQGFHQMLHASETQTDFTHLLAGKVSMAHLPIVRRLIEKGFLTAPGFISPAIARPEPIDDVHKFIAHAIK</sequence>
<protein>
    <submittedName>
        <fullName evidence="5">Flavohemoglobin expression-modulating QEGLA motif protein</fullName>
    </submittedName>
</protein>
<evidence type="ECO:0000256" key="4">
    <source>
        <dbReference type="ARBA" id="ARBA00023049"/>
    </source>
</evidence>
<gene>
    <name evidence="5" type="ORF">ACFOEK_05980</name>
</gene>
<dbReference type="RefSeq" id="WP_386717584.1">
    <property type="nucleotide sequence ID" value="NZ_JBHRSZ010000002.1"/>
</dbReference>
<dbReference type="InterPro" id="IPR012548">
    <property type="entry name" value="MATCAP"/>
</dbReference>
<dbReference type="Proteomes" id="UP001595476">
    <property type="component" value="Unassembled WGS sequence"/>
</dbReference>
<evidence type="ECO:0000256" key="2">
    <source>
        <dbReference type="ARBA" id="ARBA00022670"/>
    </source>
</evidence>
<evidence type="ECO:0000256" key="3">
    <source>
        <dbReference type="ARBA" id="ARBA00022801"/>
    </source>
</evidence>
<keyword evidence="4" id="KW-0482">Metalloprotease</keyword>
<dbReference type="PANTHER" id="PTHR31817:SF0">
    <property type="entry name" value="CHROMOSOME UNDETERMINED SCAFFOLD_67, WHOLE GENOME SHOTGUN SEQUENCE"/>
    <property type="match status" value="1"/>
</dbReference>
<evidence type="ECO:0000313" key="5">
    <source>
        <dbReference type="EMBL" id="MFC3150564.1"/>
    </source>
</evidence>
<dbReference type="InterPro" id="IPR012656">
    <property type="entry name" value="CHP02421_QEGLA"/>
</dbReference>
<dbReference type="NCBIfam" id="TIGR02421">
    <property type="entry name" value="QEGLA"/>
    <property type="match status" value="1"/>
</dbReference>
<evidence type="ECO:0000256" key="1">
    <source>
        <dbReference type="ARBA" id="ARBA00001947"/>
    </source>
</evidence>